<keyword evidence="3" id="KW-1185">Reference proteome</keyword>
<name>K6YL90_9ALTE</name>
<dbReference type="Proteomes" id="UP000006327">
    <property type="component" value="Unassembled WGS sequence"/>
</dbReference>
<dbReference type="STRING" id="493475.GARC_1955"/>
<dbReference type="eggNOG" id="COG4299">
    <property type="taxonomic scope" value="Bacteria"/>
</dbReference>
<keyword evidence="1" id="KW-0472">Membrane</keyword>
<evidence type="ECO:0000313" key="2">
    <source>
        <dbReference type="EMBL" id="GAC18922.1"/>
    </source>
</evidence>
<reference evidence="2 3" key="1">
    <citation type="journal article" date="2017" name="Antonie Van Leeuwenhoek">
        <title>Rhizobium rhizosphaerae sp. nov., a novel species isolated from rice rhizosphere.</title>
        <authorList>
            <person name="Zhao J.J."/>
            <person name="Zhang J."/>
            <person name="Zhang R.J."/>
            <person name="Zhang C.W."/>
            <person name="Yin H.Q."/>
            <person name="Zhang X.X."/>
        </authorList>
    </citation>
    <scope>NUCLEOTIDE SEQUENCE [LARGE SCALE GENOMIC DNA]</scope>
    <source>
        <strain evidence="2 3">BSs20135</strain>
    </source>
</reference>
<organism evidence="2 3">
    <name type="scientific">Paraglaciecola arctica BSs20135</name>
    <dbReference type="NCBI Taxonomy" id="493475"/>
    <lineage>
        <taxon>Bacteria</taxon>
        <taxon>Pseudomonadati</taxon>
        <taxon>Pseudomonadota</taxon>
        <taxon>Gammaproteobacteria</taxon>
        <taxon>Alteromonadales</taxon>
        <taxon>Alteromonadaceae</taxon>
        <taxon>Paraglaciecola</taxon>
    </lineage>
</organism>
<feature type="transmembrane region" description="Helical" evidence="1">
    <location>
        <begin position="47"/>
        <end position="69"/>
    </location>
</feature>
<dbReference type="AlphaFoldDB" id="K6YL90"/>
<gene>
    <name evidence="2" type="ORF">GARC_1955</name>
</gene>
<protein>
    <submittedName>
        <fullName evidence="2">Uncharacterized protein</fullName>
    </submittedName>
</protein>
<comment type="caution">
    <text evidence="2">The sequence shown here is derived from an EMBL/GenBank/DDBJ whole genome shotgun (WGS) entry which is preliminary data.</text>
</comment>
<feature type="transmembrane region" description="Helical" evidence="1">
    <location>
        <begin position="7"/>
        <end position="27"/>
    </location>
</feature>
<keyword evidence="1" id="KW-1133">Transmembrane helix</keyword>
<evidence type="ECO:0000256" key="1">
    <source>
        <dbReference type="SAM" id="Phobius"/>
    </source>
</evidence>
<accession>K6YL90</accession>
<dbReference type="EMBL" id="BAEO01000027">
    <property type="protein sequence ID" value="GAC18922.1"/>
    <property type="molecule type" value="Genomic_DNA"/>
</dbReference>
<proteinExistence type="predicted"/>
<evidence type="ECO:0000313" key="3">
    <source>
        <dbReference type="Proteomes" id="UP000006327"/>
    </source>
</evidence>
<sequence>MVFGANSIAFFMFAGVVARLLIMWPIGETSLKTWLFVHVFRPLFGSLNGSLLFALSFLVLSYIFMYWLYRKRIFWKV</sequence>
<keyword evidence="1" id="KW-0812">Transmembrane</keyword>